<evidence type="ECO:0000313" key="9">
    <source>
        <dbReference type="Proteomes" id="UP000316517"/>
    </source>
</evidence>
<protein>
    <recommendedName>
        <fullName evidence="6">Histidinol-phosphate aminotransferase</fullName>
        <ecNumber evidence="6">2.6.1.9</ecNumber>
    </recommendedName>
    <alternativeName>
        <fullName evidence="6">Imidazole acetol-phosphate transaminase</fullName>
    </alternativeName>
</protein>
<dbReference type="Pfam" id="PF00155">
    <property type="entry name" value="Aminotran_1_2"/>
    <property type="match status" value="1"/>
</dbReference>
<dbReference type="GO" id="GO:0030170">
    <property type="term" value="F:pyridoxal phosphate binding"/>
    <property type="evidence" value="ECO:0007669"/>
    <property type="project" value="InterPro"/>
</dbReference>
<dbReference type="Proteomes" id="UP000316517">
    <property type="component" value="Unassembled WGS sequence"/>
</dbReference>
<dbReference type="NCBIfam" id="TIGR01141">
    <property type="entry name" value="hisC"/>
    <property type="match status" value="1"/>
</dbReference>
<feature type="modified residue" description="N6-(pyridoxal phosphate)lysine" evidence="6">
    <location>
        <position position="215"/>
    </location>
</feature>
<name>A0A523TAX0_UNCAE</name>
<comment type="pathway">
    <text evidence="6">Amino-acid biosynthesis; L-histidine biosynthesis; L-histidine from 5-phospho-alpha-D-ribose 1-diphosphate: step 7/9.</text>
</comment>
<dbReference type="EMBL" id="SOJT01000184">
    <property type="protein sequence ID" value="TET27486.1"/>
    <property type="molecule type" value="Genomic_DNA"/>
</dbReference>
<evidence type="ECO:0000256" key="6">
    <source>
        <dbReference type="HAMAP-Rule" id="MF_01023"/>
    </source>
</evidence>
<dbReference type="PANTHER" id="PTHR43643:SF3">
    <property type="entry name" value="HISTIDINOL-PHOSPHATE AMINOTRANSFERASE"/>
    <property type="match status" value="1"/>
</dbReference>
<dbReference type="InterPro" id="IPR015421">
    <property type="entry name" value="PyrdxlP-dep_Trfase_major"/>
</dbReference>
<comment type="cofactor">
    <cofactor evidence="1 6">
        <name>pyridoxal 5'-phosphate</name>
        <dbReference type="ChEBI" id="CHEBI:597326"/>
    </cofactor>
</comment>
<dbReference type="Gene3D" id="3.90.1150.10">
    <property type="entry name" value="Aspartate Aminotransferase, domain 1"/>
    <property type="match status" value="1"/>
</dbReference>
<evidence type="ECO:0000256" key="5">
    <source>
        <dbReference type="ARBA" id="ARBA00022898"/>
    </source>
</evidence>
<dbReference type="HAMAP" id="MF_01023">
    <property type="entry name" value="HisC_aminotrans_2"/>
    <property type="match status" value="1"/>
</dbReference>
<keyword evidence="6" id="KW-0368">Histidine biosynthesis</keyword>
<keyword evidence="3 6" id="KW-0032">Aminotransferase</keyword>
<dbReference type="SUPFAM" id="SSF53383">
    <property type="entry name" value="PLP-dependent transferases"/>
    <property type="match status" value="1"/>
</dbReference>
<evidence type="ECO:0000256" key="4">
    <source>
        <dbReference type="ARBA" id="ARBA00022679"/>
    </source>
</evidence>
<evidence type="ECO:0000259" key="7">
    <source>
        <dbReference type="Pfam" id="PF00155"/>
    </source>
</evidence>
<dbReference type="InterPro" id="IPR004839">
    <property type="entry name" value="Aminotransferase_I/II_large"/>
</dbReference>
<dbReference type="InterPro" id="IPR050106">
    <property type="entry name" value="HistidinolP_aminotransfase"/>
</dbReference>
<keyword evidence="6" id="KW-0028">Amino-acid biosynthesis</keyword>
<keyword evidence="4 6" id="KW-0808">Transferase</keyword>
<proteinExistence type="inferred from homology"/>
<feature type="domain" description="Aminotransferase class I/classII large" evidence="7">
    <location>
        <begin position="22"/>
        <end position="346"/>
    </location>
</feature>
<comment type="catalytic activity">
    <reaction evidence="6">
        <text>L-histidinol phosphate + 2-oxoglutarate = 3-(imidazol-4-yl)-2-oxopropyl phosphate + L-glutamate</text>
        <dbReference type="Rhea" id="RHEA:23744"/>
        <dbReference type="ChEBI" id="CHEBI:16810"/>
        <dbReference type="ChEBI" id="CHEBI:29985"/>
        <dbReference type="ChEBI" id="CHEBI:57766"/>
        <dbReference type="ChEBI" id="CHEBI:57980"/>
        <dbReference type="EC" id="2.6.1.9"/>
    </reaction>
</comment>
<dbReference type="UniPathway" id="UPA00031">
    <property type="reaction ID" value="UER00012"/>
</dbReference>
<comment type="similarity">
    <text evidence="6">Belongs to the class-II pyridoxal-phosphate-dependent aminotransferase family. Histidinol-phosphate aminotransferase subfamily.</text>
</comment>
<dbReference type="CDD" id="cd00609">
    <property type="entry name" value="AAT_like"/>
    <property type="match status" value="1"/>
</dbReference>
<comment type="caution">
    <text evidence="8">The sequence shown here is derived from an EMBL/GenBank/DDBJ whole genome shotgun (WGS) entry which is preliminary data.</text>
</comment>
<gene>
    <name evidence="6" type="primary">hisC</name>
    <name evidence="8" type="ORF">E3J68_04250</name>
</gene>
<dbReference type="EC" id="2.6.1.9" evidence="6"/>
<dbReference type="GO" id="GO:0004400">
    <property type="term" value="F:histidinol-phosphate transaminase activity"/>
    <property type="evidence" value="ECO:0007669"/>
    <property type="project" value="UniProtKB-UniRule"/>
</dbReference>
<dbReference type="InterPro" id="IPR015422">
    <property type="entry name" value="PyrdxlP-dep_Trfase_small"/>
</dbReference>
<dbReference type="Gene3D" id="3.40.640.10">
    <property type="entry name" value="Type I PLP-dependent aspartate aminotransferase-like (Major domain)"/>
    <property type="match status" value="1"/>
</dbReference>
<dbReference type="InterPro" id="IPR015424">
    <property type="entry name" value="PyrdxlP-dep_Trfase"/>
</dbReference>
<dbReference type="AlphaFoldDB" id="A0A523TAX0"/>
<comment type="subunit">
    <text evidence="2 6">Homodimer.</text>
</comment>
<evidence type="ECO:0000256" key="3">
    <source>
        <dbReference type="ARBA" id="ARBA00022576"/>
    </source>
</evidence>
<evidence type="ECO:0000256" key="2">
    <source>
        <dbReference type="ARBA" id="ARBA00011738"/>
    </source>
</evidence>
<dbReference type="PANTHER" id="PTHR43643">
    <property type="entry name" value="HISTIDINOL-PHOSPHATE AMINOTRANSFERASE 2"/>
    <property type="match status" value="1"/>
</dbReference>
<keyword evidence="5 6" id="KW-0663">Pyridoxal phosphate</keyword>
<dbReference type="InterPro" id="IPR005861">
    <property type="entry name" value="HisP_aminotrans"/>
</dbReference>
<dbReference type="GO" id="GO:0000105">
    <property type="term" value="P:L-histidine biosynthetic process"/>
    <property type="evidence" value="ECO:0007669"/>
    <property type="project" value="UniProtKB-UniRule"/>
</dbReference>
<organism evidence="8 9">
    <name type="scientific">Aerophobetes bacterium</name>
    <dbReference type="NCBI Taxonomy" id="2030807"/>
    <lineage>
        <taxon>Bacteria</taxon>
        <taxon>Candidatus Aerophobota</taxon>
    </lineage>
</organism>
<evidence type="ECO:0000256" key="1">
    <source>
        <dbReference type="ARBA" id="ARBA00001933"/>
    </source>
</evidence>
<evidence type="ECO:0000313" key="8">
    <source>
        <dbReference type="EMBL" id="TET27486.1"/>
    </source>
</evidence>
<reference evidence="8 9" key="1">
    <citation type="submission" date="2019-03" db="EMBL/GenBank/DDBJ databases">
        <title>Metabolic potential of uncultured bacteria and archaea associated with petroleum seepage in deep-sea sediments.</title>
        <authorList>
            <person name="Dong X."/>
            <person name="Hubert C."/>
        </authorList>
    </citation>
    <scope>NUCLEOTIDE SEQUENCE [LARGE SCALE GENOMIC DNA]</scope>
    <source>
        <strain evidence="8">E44_bin3</strain>
    </source>
</reference>
<sequence>MRIRPYRPGRPLEEVKREFGLKKVIKLASNENPLGPSAKAIQAIRDCVSQIYFYPDGSGRELKEALAQKLSLDSQNIILGNGSDEIVSMIAQVFLRRGDNAIMATPSFLMYEIDANLSQARIMSVPLKDFKIDLERMIRAVTPKTRVVFIANPNNPTGTIVKGEEVDRFVSRLPENVLVVFDEAYYEYVEAEDFPQTLDLARNHPNIIVLRTFSKIYGLAGLRIGYGVAGKEIIDILNRVRSPFNVNFLAQVAAIASLTDQEQVRRSRQLIREEKKFLYSHLRKLELFFVPTEANFILIEVGKKTKEVEYRLLEKGIIVRGMRAYDLPQFIRVSIGTREQNKEFIGELQAILSS</sequence>
<accession>A0A523TAX0</accession>